<dbReference type="STRING" id="1109412.BN1221_03532c"/>
<sequence>MTVRTWIITGVNRSFGRRRMKEQLLKRGERVAGTTRNRNS</sequence>
<evidence type="ECO:0000313" key="2">
    <source>
        <dbReference type="Proteomes" id="UP000044377"/>
    </source>
</evidence>
<dbReference type="AlphaFoldDB" id="A0A0G4JYW8"/>
<gene>
    <name evidence="1" type="ORF">BN1221_03532c</name>
</gene>
<dbReference type="Proteomes" id="UP000044377">
    <property type="component" value="Unassembled WGS sequence"/>
</dbReference>
<proteinExistence type="predicted"/>
<organism evidence="1 2">
    <name type="scientific">Brenneria goodwinii</name>
    <dbReference type="NCBI Taxonomy" id="1109412"/>
    <lineage>
        <taxon>Bacteria</taxon>
        <taxon>Pseudomonadati</taxon>
        <taxon>Pseudomonadota</taxon>
        <taxon>Gammaproteobacteria</taxon>
        <taxon>Enterobacterales</taxon>
        <taxon>Pectobacteriaceae</taxon>
        <taxon>Brenneria</taxon>
    </lineage>
</organism>
<dbReference type="EMBL" id="CGIG01000001">
    <property type="protein sequence ID" value="CPR19017.1"/>
    <property type="molecule type" value="Genomic_DNA"/>
</dbReference>
<keyword evidence="2" id="KW-1185">Reference proteome</keyword>
<reference evidence="2" key="1">
    <citation type="submission" date="2015-01" db="EMBL/GenBank/DDBJ databases">
        <authorList>
            <person name="Paterson Steve"/>
        </authorList>
    </citation>
    <scope>NUCLEOTIDE SEQUENCE [LARGE SCALE GENOMIC DNA]</scope>
    <source>
        <strain evidence="2">OBR1</strain>
    </source>
</reference>
<dbReference type="RefSeq" id="WP_259464426.1">
    <property type="nucleotide sequence ID" value="NZ_CGIG01000001.1"/>
</dbReference>
<accession>A0A0G4JYW8</accession>
<name>A0A0G4JYW8_9GAMM</name>
<protein>
    <submittedName>
        <fullName evidence="1">Uncharacterized protein</fullName>
    </submittedName>
</protein>
<evidence type="ECO:0000313" key="1">
    <source>
        <dbReference type="EMBL" id="CPR19017.1"/>
    </source>
</evidence>